<dbReference type="Proteomes" id="UP000821866">
    <property type="component" value="Chromosome 1"/>
</dbReference>
<dbReference type="EMBL" id="JABSTU010000001">
    <property type="protein sequence ID" value="KAH8038878.1"/>
    <property type="molecule type" value="Genomic_DNA"/>
</dbReference>
<name>A0A9J6EWT3_RHIMP</name>
<proteinExistence type="predicted"/>
<gene>
    <name evidence="1" type="ORF">HPB51_003900</name>
</gene>
<evidence type="ECO:0000313" key="1">
    <source>
        <dbReference type="EMBL" id="KAH8038878.1"/>
    </source>
</evidence>
<keyword evidence="2" id="KW-1185">Reference proteome</keyword>
<reference evidence="1" key="2">
    <citation type="submission" date="2021-09" db="EMBL/GenBank/DDBJ databases">
        <authorList>
            <person name="Jia N."/>
            <person name="Wang J."/>
            <person name="Shi W."/>
            <person name="Du L."/>
            <person name="Sun Y."/>
            <person name="Zhan W."/>
            <person name="Jiang J."/>
            <person name="Wang Q."/>
            <person name="Zhang B."/>
            <person name="Ji P."/>
            <person name="Sakyi L.B."/>
            <person name="Cui X."/>
            <person name="Yuan T."/>
            <person name="Jiang B."/>
            <person name="Yang W."/>
            <person name="Lam T.T.-Y."/>
            <person name="Chang Q."/>
            <person name="Ding S."/>
            <person name="Wang X."/>
            <person name="Zhu J."/>
            <person name="Ruan X."/>
            <person name="Zhao L."/>
            <person name="Wei J."/>
            <person name="Que T."/>
            <person name="Du C."/>
            <person name="Cheng J."/>
            <person name="Dai P."/>
            <person name="Han X."/>
            <person name="Huang E."/>
            <person name="Gao Y."/>
            <person name="Liu J."/>
            <person name="Shao H."/>
            <person name="Ye R."/>
            <person name="Li L."/>
            <person name="Wei W."/>
            <person name="Wang X."/>
            <person name="Wang C."/>
            <person name="Huo Q."/>
            <person name="Li W."/>
            <person name="Guo W."/>
            <person name="Chen H."/>
            <person name="Chen S."/>
            <person name="Zhou L."/>
            <person name="Zhou L."/>
            <person name="Ni X."/>
            <person name="Tian J."/>
            <person name="Zhou Y."/>
            <person name="Sheng Y."/>
            <person name="Liu T."/>
            <person name="Pan Y."/>
            <person name="Xia L."/>
            <person name="Li J."/>
            <person name="Zhao F."/>
            <person name="Cao W."/>
        </authorList>
    </citation>
    <scope>NUCLEOTIDE SEQUENCE</scope>
    <source>
        <strain evidence="1">Rmic-2018</strain>
        <tissue evidence="1">Larvae</tissue>
    </source>
</reference>
<protein>
    <submittedName>
        <fullName evidence="1">Uncharacterized protein</fullName>
    </submittedName>
</protein>
<dbReference type="AlphaFoldDB" id="A0A9J6EWT3"/>
<organism evidence="1 2">
    <name type="scientific">Rhipicephalus microplus</name>
    <name type="common">Cattle tick</name>
    <name type="synonym">Boophilus microplus</name>
    <dbReference type="NCBI Taxonomy" id="6941"/>
    <lineage>
        <taxon>Eukaryota</taxon>
        <taxon>Metazoa</taxon>
        <taxon>Ecdysozoa</taxon>
        <taxon>Arthropoda</taxon>
        <taxon>Chelicerata</taxon>
        <taxon>Arachnida</taxon>
        <taxon>Acari</taxon>
        <taxon>Parasitiformes</taxon>
        <taxon>Ixodida</taxon>
        <taxon>Ixodoidea</taxon>
        <taxon>Ixodidae</taxon>
        <taxon>Rhipicephalinae</taxon>
        <taxon>Rhipicephalus</taxon>
        <taxon>Boophilus</taxon>
    </lineage>
</organism>
<comment type="caution">
    <text evidence="1">The sequence shown here is derived from an EMBL/GenBank/DDBJ whole genome shotgun (WGS) entry which is preliminary data.</text>
</comment>
<accession>A0A9J6EWT3</accession>
<reference evidence="1" key="1">
    <citation type="journal article" date="2020" name="Cell">
        <title>Large-Scale Comparative Analyses of Tick Genomes Elucidate Their Genetic Diversity and Vector Capacities.</title>
        <authorList>
            <consortium name="Tick Genome and Microbiome Consortium (TIGMIC)"/>
            <person name="Jia N."/>
            <person name="Wang J."/>
            <person name="Shi W."/>
            <person name="Du L."/>
            <person name="Sun Y."/>
            <person name="Zhan W."/>
            <person name="Jiang J.F."/>
            <person name="Wang Q."/>
            <person name="Zhang B."/>
            <person name="Ji P."/>
            <person name="Bell-Sakyi L."/>
            <person name="Cui X.M."/>
            <person name="Yuan T.T."/>
            <person name="Jiang B.G."/>
            <person name="Yang W.F."/>
            <person name="Lam T.T."/>
            <person name="Chang Q.C."/>
            <person name="Ding S.J."/>
            <person name="Wang X.J."/>
            <person name="Zhu J.G."/>
            <person name="Ruan X.D."/>
            <person name="Zhao L."/>
            <person name="Wei J.T."/>
            <person name="Ye R.Z."/>
            <person name="Que T.C."/>
            <person name="Du C.H."/>
            <person name="Zhou Y.H."/>
            <person name="Cheng J.X."/>
            <person name="Dai P.F."/>
            <person name="Guo W.B."/>
            <person name="Han X.H."/>
            <person name="Huang E.J."/>
            <person name="Li L.F."/>
            <person name="Wei W."/>
            <person name="Gao Y.C."/>
            <person name="Liu J.Z."/>
            <person name="Shao H.Z."/>
            <person name="Wang X."/>
            <person name="Wang C.C."/>
            <person name="Yang T.C."/>
            <person name="Huo Q.B."/>
            <person name="Li W."/>
            <person name="Chen H.Y."/>
            <person name="Chen S.E."/>
            <person name="Zhou L.G."/>
            <person name="Ni X.B."/>
            <person name="Tian J.H."/>
            <person name="Sheng Y."/>
            <person name="Liu T."/>
            <person name="Pan Y.S."/>
            <person name="Xia L.Y."/>
            <person name="Li J."/>
            <person name="Zhao F."/>
            <person name="Cao W.C."/>
        </authorList>
    </citation>
    <scope>NUCLEOTIDE SEQUENCE</scope>
    <source>
        <strain evidence="1">Rmic-2018</strain>
    </source>
</reference>
<sequence length="123" mass="14405">MDVRLAHLLEAKNALRERWKKQKLNKWLEANISQLNKDIEQAKKLAAQQWVEVCNEADGKMRKGSKWVLLKNMFTDSTESSKSSARLKFERLVYMNTSEGCCLQVFADQLVDIYLRLEEKIIQ</sequence>
<evidence type="ECO:0000313" key="2">
    <source>
        <dbReference type="Proteomes" id="UP000821866"/>
    </source>
</evidence>